<keyword evidence="3" id="KW-1003">Cell membrane</keyword>
<dbReference type="InterPro" id="IPR035906">
    <property type="entry name" value="MetI-like_sf"/>
</dbReference>
<dbReference type="Proteomes" id="UP000260812">
    <property type="component" value="Unassembled WGS sequence"/>
</dbReference>
<dbReference type="PROSITE" id="PS50928">
    <property type="entry name" value="ABC_TM1"/>
    <property type="match status" value="1"/>
</dbReference>
<dbReference type="GO" id="GO:0005886">
    <property type="term" value="C:plasma membrane"/>
    <property type="evidence" value="ECO:0007669"/>
    <property type="project" value="UniProtKB-SubCell"/>
</dbReference>
<sequence length="302" mass="33424">MRTNQRILSLRKKRSAADLTFDIINTAVMLGLIVVTFYPIWYVACASLSSSAAVTQNPGRLLWPEGFTIGAYVKAFQHPLILSGFRNILFILLCSLPLNLVMTLLCGYFMAAKDVLLKKYVVAFLVFTMFFSGGLIPAYLNQKSLGLYNNLWALIIPGALSIYNAIICRTAVESVPDSLIESAYIDGANDYTVLFKIITPLIKPTLAVLALYYGVGHWNSWFNASLYITDNELLPIQNILRAILIANNDMLNQGAASMDSIDTYAETIKYAVIVIATLPILCVYPFLQKYFVKGVMIGAVKG</sequence>
<reference evidence="9" key="1">
    <citation type="submission" date="2018-08" db="EMBL/GenBank/DDBJ databases">
        <title>A genome reference for cultivated species of the human gut microbiota.</title>
        <authorList>
            <person name="Zou Y."/>
            <person name="Xue W."/>
            <person name="Luo G."/>
        </authorList>
    </citation>
    <scope>NUCLEOTIDE SEQUENCE [LARGE SCALE GENOMIC DNA]</scope>
    <source>
        <strain evidence="9">TF05-5AC</strain>
    </source>
</reference>
<dbReference type="PANTHER" id="PTHR43744">
    <property type="entry name" value="ABC TRANSPORTER PERMEASE PROTEIN MG189-RELATED-RELATED"/>
    <property type="match status" value="1"/>
</dbReference>
<evidence type="ECO:0000256" key="2">
    <source>
        <dbReference type="ARBA" id="ARBA00022448"/>
    </source>
</evidence>
<dbReference type="AlphaFoldDB" id="A0A3E3ID80"/>
<feature type="domain" description="ABC transmembrane type-1" evidence="8">
    <location>
        <begin position="85"/>
        <end position="285"/>
    </location>
</feature>
<comment type="caution">
    <text evidence="9">The sequence shown here is derived from an EMBL/GenBank/DDBJ whole genome shotgun (WGS) entry which is preliminary data.</text>
</comment>
<evidence type="ECO:0000256" key="1">
    <source>
        <dbReference type="ARBA" id="ARBA00004651"/>
    </source>
</evidence>
<feature type="transmembrane region" description="Helical" evidence="7">
    <location>
        <begin position="152"/>
        <end position="172"/>
    </location>
</feature>
<evidence type="ECO:0000259" key="8">
    <source>
        <dbReference type="PROSITE" id="PS50928"/>
    </source>
</evidence>
<evidence type="ECO:0000256" key="3">
    <source>
        <dbReference type="ARBA" id="ARBA00022475"/>
    </source>
</evidence>
<feature type="transmembrane region" description="Helical" evidence="7">
    <location>
        <begin position="268"/>
        <end position="287"/>
    </location>
</feature>
<dbReference type="EMBL" id="QVLV01000001">
    <property type="protein sequence ID" value="RGE65034.1"/>
    <property type="molecule type" value="Genomic_DNA"/>
</dbReference>
<dbReference type="InterPro" id="IPR000515">
    <property type="entry name" value="MetI-like"/>
</dbReference>
<organism evidence="9 10">
    <name type="scientific">Eisenbergiella massiliensis</name>
    <dbReference type="NCBI Taxonomy" id="1720294"/>
    <lineage>
        <taxon>Bacteria</taxon>
        <taxon>Bacillati</taxon>
        <taxon>Bacillota</taxon>
        <taxon>Clostridia</taxon>
        <taxon>Lachnospirales</taxon>
        <taxon>Lachnospiraceae</taxon>
        <taxon>Eisenbergiella</taxon>
    </lineage>
</organism>
<dbReference type="Pfam" id="PF00528">
    <property type="entry name" value="BPD_transp_1"/>
    <property type="match status" value="1"/>
</dbReference>
<comment type="similarity">
    <text evidence="7">Belongs to the binding-protein-dependent transport system permease family.</text>
</comment>
<evidence type="ECO:0000256" key="5">
    <source>
        <dbReference type="ARBA" id="ARBA00022989"/>
    </source>
</evidence>
<feature type="transmembrane region" description="Helical" evidence="7">
    <location>
        <begin position="88"/>
        <end position="109"/>
    </location>
</feature>
<dbReference type="RefSeq" id="WP_117543441.1">
    <property type="nucleotide sequence ID" value="NZ_JBKUNB010000013.1"/>
</dbReference>
<evidence type="ECO:0000313" key="9">
    <source>
        <dbReference type="EMBL" id="RGE65034.1"/>
    </source>
</evidence>
<proteinExistence type="inferred from homology"/>
<evidence type="ECO:0000256" key="7">
    <source>
        <dbReference type="RuleBase" id="RU363032"/>
    </source>
</evidence>
<keyword evidence="10" id="KW-1185">Reference proteome</keyword>
<dbReference type="GO" id="GO:0055085">
    <property type="term" value="P:transmembrane transport"/>
    <property type="evidence" value="ECO:0007669"/>
    <property type="project" value="InterPro"/>
</dbReference>
<accession>A0A3E3ID80</accession>
<dbReference type="GeneID" id="97985592"/>
<gene>
    <name evidence="9" type="ORF">DXC51_01510</name>
</gene>
<name>A0A3E3ID80_9FIRM</name>
<dbReference type="SUPFAM" id="SSF161098">
    <property type="entry name" value="MetI-like"/>
    <property type="match status" value="1"/>
</dbReference>
<keyword evidence="2 7" id="KW-0813">Transport</keyword>
<feature type="transmembrane region" description="Helical" evidence="7">
    <location>
        <begin position="121"/>
        <end position="140"/>
    </location>
</feature>
<evidence type="ECO:0000313" key="10">
    <source>
        <dbReference type="Proteomes" id="UP000260812"/>
    </source>
</evidence>
<evidence type="ECO:0000256" key="4">
    <source>
        <dbReference type="ARBA" id="ARBA00022692"/>
    </source>
</evidence>
<feature type="transmembrane region" description="Helical" evidence="7">
    <location>
        <begin position="193"/>
        <end position="215"/>
    </location>
</feature>
<dbReference type="CDD" id="cd06261">
    <property type="entry name" value="TM_PBP2"/>
    <property type="match status" value="1"/>
</dbReference>
<protein>
    <submittedName>
        <fullName evidence="9">Carbohydrate ABC transporter permease</fullName>
    </submittedName>
</protein>
<keyword evidence="5 7" id="KW-1133">Transmembrane helix</keyword>
<dbReference type="Gene3D" id="1.10.3720.10">
    <property type="entry name" value="MetI-like"/>
    <property type="match status" value="1"/>
</dbReference>
<dbReference type="PANTHER" id="PTHR43744:SF9">
    <property type="entry name" value="POLYGALACTURONAN_RHAMNOGALACTURONAN TRANSPORT SYSTEM PERMEASE PROTEIN YTCP"/>
    <property type="match status" value="1"/>
</dbReference>
<keyword evidence="4 7" id="KW-0812">Transmembrane</keyword>
<keyword evidence="6 7" id="KW-0472">Membrane</keyword>
<evidence type="ECO:0000256" key="6">
    <source>
        <dbReference type="ARBA" id="ARBA00023136"/>
    </source>
</evidence>
<comment type="subcellular location">
    <subcellularLocation>
        <location evidence="1 7">Cell membrane</location>
        <topology evidence="1 7">Multi-pass membrane protein</topology>
    </subcellularLocation>
</comment>
<feature type="transmembrane region" description="Helical" evidence="7">
    <location>
        <begin position="21"/>
        <end position="41"/>
    </location>
</feature>